<evidence type="ECO:0000313" key="1">
    <source>
        <dbReference type="EMBL" id="RHL01343.1"/>
    </source>
</evidence>
<comment type="caution">
    <text evidence="1">The sequence shown here is derived from an EMBL/GenBank/DDBJ whole genome shotgun (WGS) entry which is preliminary data.</text>
</comment>
<organism evidence="1 2">
    <name type="scientific">Bacteroides xylanisolvens</name>
    <dbReference type="NCBI Taxonomy" id="371601"/>
    <lineage>
        <taxon>Bacteria</taxon>
        <taxon>Pseudomonadati</taxon>
        <taxon>Bacteroidota</taxon>
        <taxon>Bacteroidia</taxon>
        <taxon>Bacteroidales</taxon>
        <taxon>Bacteroidaceae</taxon>
        <taxon>Bacteroides</taxon>
    </lineage>
</organism>
<dbReference type="RefSeq" id="WP_118407206.1">
    <property type="nucleotide sequence ID" value="NZ_JAQKDB010000017.1"/>
</dbReference>
<protein>
    <submittedName>
        <fullName evidence="1">Uncharacterized protein</fullName>
    </submittedName>
</protein>
<dbReference type="Proteomes" id="UP000284417">
    <property type="component" value="Unassembled WGS sequence"/>
</dbReference>
<evidence type="ECO:0000313" key="2">
    <source>
        <dbReference type="Proteomes" id="UP000284417"/>
    </source>
</evidence>
<name>A0A415I137_9BACE</name>
<accession>A0A415I137</accession>
<dbReference type="AlphaFoldDB" id="A0A415I137"/>
<sequence>MNNKAFLEYAEHQGLAPLIWFDISYPTFAVKVKYSYPTSNPADFRDRALLQLIDLGMSYATACAILMVNDPHQTILERFKSDTPGPQLVHFDKILNRLALTPMGRHKVERIELAKDGVACCFIDGFSGKPFPIDVVNGLSDRFNCSDIKSNPGGLYPFDPNVEQRLVELNAKLNDNKGRKYSFRLGIPEKSKETSMSLLSSKWMRNLSIGIFLDEHKVVRKIFCDNSANPVSPFGWLENLSAFKLTGNGRNRRFYYVKEDESNTNVFTQVSASSLRQLYEYSMEKEYGAEFLQNLNLSVDTETGQCTIVIQHLDATTRNRSKILSFIEKGIMPIPLPGLVGTAFVKVQATPEINNLGRLRNAINQSNVNWHQIIKRLQNEYPNNWRQILIAIDRHDLLFRYDVENYIKYGK</sequence>
<proteinExistence type="predicted"/>
<reference evidence="1 2" key="1">
    <citation type="submission" date="2018-08" db="EMBL/GenBank/DDBJ databases">
        <title>A genome reference for cultivated species of the human gut microbiota.</title>
        <authorList>
            <person name="Zou Y."/>
            <person name="Xue W."/>
            <person name="Luo G."/>
        </authorList>
    </citation>
    <scope>NUCLEOTIDE SEQUENCE [LARGE SCALE GENOMIC DNA]</scope>
    <source>
        <strain evidence="1 2">AF39-6AC</strain>
    </source>
</reference>
<gene>
    <name evidence="1" type="ORF">DW042_02095</name>
</gene>
<dbReference type="EMBL" id="QROC01000002">
    <property type="protein sequence ID" value="RHL01343.1"/>
    <property type="molecule type" value="Genomic_DNA"/>
</dbReference>